<dbReference type="InterPro" id="IPR013783">
    <property type="entry name" value="Ig-like_fold"/>
</dbReference>
<feature type="compositionally biased region" description="Polar residues" evidence="3">
    <location>
        <begin position="168"/>
        <end position="187"/>
    </location>
</feature>
<dbReference type="STRING" id="1858805.M5FR80"/>
<keyword evidence="4" id="KW-0812">Transmembrane</keyword>
<dbReference type="OrthoDB" id="71307at2759"/>
<dbReference type="Gene3D" id="1.25.40.20">
    <property type="entry name" value="Ankyrin repeat-containing domain"/>
    <property type="match status" value="1"/>
</dbReference>
<keyword evidence="7" id="KW-1185">Reference proteome</keyword>
<feature type="region of interest" description="Disordered" evidence="3">
    <location>
        <begin position="826"/>
        <end position="917"/>
    </location>
</feature>
<feature type="compositionally biased region" description="Acidic residues" evidence="3">
    <location>
        <begin position="827"/>
        <end position="839"/>
    </location>
</feature>
<dbReference type="GeneID" id="63689099"/>
<keyword evidence="1 2" id="KW-0040">ANK repeat</keyword>
<feature type="region of interest" description="Disordered" evidence="3">
    <location>
        <begin position="429"/>
        <end position="506"/>
    </location>
</feature>
<dbReference type="GO" id="GO:0006357">
    <property type="term" value="P:regulation of transcription by RNA polymerase II"/>
    <property type="evidence" value="ECO:0007669"/>
    <property type="project" value="TreeGrafter"/>
</dbReference>
<dbReference type="GO" id="GO:0005634">
    <property type="term" value="C:nucleus"/>
    <property type="evidence" value="ECO:0007669"/>
    <property type="project" value="TreeGrafter"/>
</dbReference>
<feature type="repeat" description="ANK" evidence="2">
    <location>
        <begin position="762"/>
        <end position="794"/>
    </location>
</feature>
<reference evidence="6 7" key="1">
    <citation type="journal article" date="2012" name="Science">
        <title>The Paleozoic origin of enzymatic lignin decomposition reconstructed from 31 fungal genomes.</title>
        <authorList>
            <person name="Floudas D."/>
            <person name="Binder M."/>
            <person name="Riley R."/>
            <person name="Barry K."/>
            <person name="Blanchette R.A."/>
            <person name="Henrissat B."/>
            <person name="Martinez A.T."/>
            <person name="Otillar R."/>
            <person name="Spatafora J.W."/>
            <person name="Yadav J.S."/>
            <person name="Aerts A."/>
            <person name="Benoit I."/>
            <person name="Boyd A."/>
            <person name="Carlson A."/>
            <person name="Copeland A."/>
            <person name="Coutinho P.M."/>
            <person name="de Vries R.P."/>
            <person name="Ferreira P."/>
            <person name="Findley K."/>
            <person name="Foster B."/>
            <person name="Gaskell J."/>
            <person name="Glotzer D."/>
            <person name="Gorecki P."/>
            <person name="Heitman J."/>
            <person name="Hesse C."/>
            <person name="Hori C."/>
            <person name="Igarashi K."/>
            <person name="Jurgens J.A."/>
            <person name="Kallen N."/>
            <person name="Kersten P."/>
            <person name="Kohler A."/>
            <person name="Kuees U."/>
            <person name="Kumar T.K.A."/>
            <person name="Kuo A."/>
            <person name="LaButti K."/>
            <person name="Larrondo L.F."/>
            <person name="Lindquist E."/>
            <person name="Ling A."/>
            <person name="Lombard V."/>
            <person name="Lucas S."/>
            <person name="Lundell T."/>
            <person name="Martin R."/>
            <person name="McLaughlin D.J."/>
            <person name="Morgenstern I."/>
            <person name="Morin E."/>
            <person name="Murat C."/>
            <person name="Nagy L.G."/>
            <person name="Nolan M."/>
            <person name="Ohm R.A."/>
            <person name="Patyshakuliyeva A."/>
            <person name="Rokas A."/>
            <person name="Ruiz-Duenas F.J."/>
            <person name="Sabat G."/>
            <person name="Salamov A."/>
            <person name="Samejima M."/>
            <person name="Schmutz J."/>
            <person name="Slot J.C."/>
            <person name="St John F."/>
            <person name="Stenlid J."/>
            <person name="Sun H."/>
            <person name="Sun S."/>
            <person name="Syed K."/>
            <person name="Tsang A."/>
            <person name="Wiebenga A."/>
            <person name="Young D."/>
            <person name="Pisabarro A."/>
            <person name="Eastwood D.C."/>
            <person name="Martin F."/>
            <person name="Cullen D."/>
            <person name="Grigoriev I.V."/>
            <person name="Hibbett D.S."/>
        </authorList>
    </citation>
    <scope>NUCLEOTIDE SEQUENCE [LARGE SCALE GENOMIC DNA]</scope>
    <source>
        <strain evidence="6 7">DJM-731 SS1</strain>
    </source>
</reference>
<feature type="region of interest" description="Disordered" evidence="3">
    <location>
        <begin position="165"/>
        <end position="191"/>
    </location>
</feature>
<dbReference type="HOGENOM" id="CLU_003912_0_0_1"/>
<evidence type="ECO:0000256" key="3">
    <source>
        <dbReference type="SAM" id="MobiDB-lite"/>
    </source>
</evidence>
<evidence type="ECO:0000259" key="5">
    <source>
        <dbReference type="SMART" id="SM00429"/>
    </source>
</evidence>
<dbReference type="InterPro" id="IPR002909">
    <property type="entry name" value="IPT_dom"/>
</dbReference>
<feature type="compositionally biased region" description="Basic and acidic residues" evidence="3">
    <location>
        <begin position="329"/>
        <end position="341"/>
    </location>
</feature>
<dbReference type="InterPro" id="IPR002110">
    <property type="entry name" value="Ankyrin_rpt"/>
</dbReference>
<dbReference type="CDD" id="cd00102">
    <property type="entry name" value="IPT"/>
    <property type="match status" value="1"/>
</dbReference>
<sequence length="1124" mass="121528">MTESAVSRPRSPSPPTASSHSSPSTSDYPSDPNMNGRVSQPFANWHLSTSLPDLKPPEQSLLLEDVLKEDAFSSTTDHATSGPIHVDFGTPSLQLYPFAATHGQDTVSQQLVSFHSLGSQSPTTFSPLETLLKQEPPTEAQMPGLIYPVGQEGSPTDYSTSYFYSTSHPQTPASSSESPQPATATVESQHDAKATEIVYPPPSITGLKIGLPTIPSFGAKSRVETQIKVVLQLAMPDGDPLAGRRVGTWKWIRLEKGAALRRRPRNAAKNMPEPKPAEVLYLVATVHPASQPNLTAFRCVSCHQREVKRTARKLALRVRRPPSPSPSLDHGKPKLRENSEEELDDKRMVIFNCADLQELRDGEVSLPTRLVCYCRHHREKVGFIVVFKLFAEGGRLVAEGTSPPIMITDDHKSRNPTDIETPATRVDILGQVSGPEEVIPKRRRVIDDGAESQQERRPRKKNRSAASTPPMLSERPSPSQGPLPLPLSPLSTSAISGNSDLPSNLPSYPQTIPGIFQFPHAISGTVPVPQTVIQNRPKILRLIPPTGPVAGGIEVTLLGQAFNLTTAPVFGNVAATSWTPYGENAIVCILPPSPCPGPVRVTLQGVEPVLGEEPSIFCYEDHSDKALMELALQVVGLKMNGRIDNARDVAMQIMVSGRSMGPGNPSTSQAGGMPYGQSMYAATRFLGSQASQAAGHDFQSTVMALMRLLEAPFPSNGANEAYLCRTGPTGLTLLHLAVILNFHRLCGQLLSLGSDPNVRDVNGYTALHFAALHGRVRCTRLLVDAGADVNIVHGLGESAADVARGHDEVDVLEICEEYGFDHPDNFDGVDADESADDALSDASYGMPSGDDMVSEDDDVAFSINPPSSGRNVSSPVASPSLSCSTDDLEELPPLPDDSDADLMEPGEQGTNAAPPPYSYWPSTLVDYSAALLQKALLQLHNPPYPASWEKMPSVVPTLPWEKMAQQLNLSAMPLIFHVGVPSWPPALTWPGTTQAFDGEKTTSTLGNINSPSAWWQRPEAGQGRKLAAGMRGAPPLSGALQAPAPDVVAPPSRGARRIRYDEVDVTDGELNSYAYQASMDGRRTHKSDRMLVVFWIPVLILFLRWLLSSHCRTHTRCYKEVPAC</sequence>
<feature type="region of interest" description="Disordered" evidence="3">
    <location>
        <begin position="317"/>
        <end position="341"/>
    </location>
</feature>
<dbReference type="SUPFAM" id="SSF81296">
    <property type="entry name" value="E set domains"/>
    <property type="match status" value="1"/>
</dbReference>
<dbReference type="InterPro" id="IPR014756">
    <property type="entry name" value="Ig_E-set"/>
</dbReference>
<evidence type="ECO:0000313" key="7">
    <source>
        <dbReference type="Proteomes" id="UP000030653"/>
    </source>
</evidence>
<dbReference type="RefSeq" id="XP_040624302.1">
    <property type="nucleotide sequence ID" value="XM_040774037.1"/>
</dbReference>
<dbReference type="PANTHER" id="PTHR23335:SF1">
    <property type="entry name" value="CALMODULIN-BINDING TRANSCRIPTION ACTIVATOR, ISOFORM F"/>
    <property type="match status" value="1"/>
</dbReference>
<dbReference type="SMART" id="SM00248">
    <property type="entry name" value="ANK"/>
    <property type="match status" value="2"/>
</dbReference>
<dbReference type="Pfam" id="PF25603">
    <property type="entry name" value="SPT23_MGA2_DBD"/>
    <property type="match status" value="1"/>
</dbReference>
<dbReference type="PROSITE" id="PS50297">
    <property type="entry name" value="ANK_REP_REGION"/>
    <property type="match status" value="1"/>
</dbReference>
<dbReference type="Gene3D" id="2.60.40.10">
    <property type="entry name" value="Immunoglobulins"/>
    <property type="match status" value="1"/>
</dbReference>
<dbReference type="Proteomes" id="UP000030653">
    <property type="component" value="Unassembled WGS sequence"/>
</dbReference>
<dbReference type="Pfam" id="PF12796">
    <property type="entry name" value="Ank_2"/>
    <property type="match status" value="1"/>
</dbReference>
<feature type="compositionally biased region" description="Polar residues" evidence="3">
    <location>
        <begin position="492"/>
        <end position="506"/>
    </location>
</feature>
<dbReference type="SMART" id="SM00429">
    <property type="entry name" value="IPT"/>
    <property type="match status" value="1"/>
</dbReference>
<feature type="compositionally biased region" description="Low complexity" evidence="3">
    <location>
        <begin position="1"/>
        <end position="32"/>
    </location>
</feature>
<dbReference type="AlphaFoldDB" id="M5FR80"/>
<feature type="region of interest" description="Disordered" evidence="3">
    <location>
        <begin position="1"/>
        <end position="41"/>
    </location>
</feature>
<dbReference type="GO" id="GO:0003690">
    <property type="term" value="F:double-stranded DNA binding"/>
    <property type="evidence" value="ECO:0007669"/>
    <property type="project" value="TreeGrafter"/>
</dbReference>
<gene>
    <name evidence="6" type="ORF">DACRYDRAFT_25162</name>
</gene>
<dbReference type="OMA" id="KRAKPYD"/>
<feature type="repeat" description="ANK" evidence="2">
    <location>
        <begin position="729"/>
        <end position="761"/>
    </location>
</feature>
<keyword evidence="4" id="KW-1133">Transmembrane helix</keyword>
<protein>
    <recommendedName>
        <fullName evidence="5">IPT/TIG domain-containing protein</fullName>
    </recommendedName>
</protein>
<dbReference type="GO" id="GO:0003712">
    <property type="term" value="F:transcription coregulator activity"/>
    <property type="evidence" value="ECO:0007669"/>
    <property type="project" value="TreeGrafter"/>
</dbReference>
<dbReference type="EMBL" id="JH795877">
    <property type="protein sequence ID" value="EJT97404.1"/>
    <property type="molecule type" value="Genomic_DNA"/>
</dbReference>
<name>M5FR80_DACPD</name>
<feature type="compositionally biased region" description="Low complexity" evidence="3">
    <location>
        <begin position="872"/>
        <end position="884"/>
    </location>
</feature>
<feature type="transmembrane region" description="Helical" evidence="4">
    <location>
        <begin position="1090"/>
        <end position="1107"/>
    </location>
</feature>
<feature type="domain" description="IPT/TIG" evidence="5">
    <location>
        <begin position="536"/>
        <end position="620"/>
    </location>
</feature>
<organism evidence="6 7">
    <name type="scientific">Dacryopinax primogenitus (strain DJM 731)</name>
    <name type="common">Brown rot fungus</name>
    <dbReference type="NCBI Taxonomy" id="1858805"/>
    <lineage>
        <taxon>Eukaryota</taxon>
        <taxon>Fungi</taxon>
        <taxon>Dikarya</taxon>
        <taxon>Basidiomycota</taxon>
        <taxon>Agaricomycotina</taxon>
        <taxon>Dacrymycetes</taxon>
        <taxon>Dacrymycetales</taxon>
        <taxon>Dacrymycetaceae</taxon>
        <taxon>Dacryopinax</taxon>
    </lineage>
</organism>
<dbReference type="InterPro" id="IPR057962">
    <property type="entry name" value="SPT23_MGA2_DBD"/>
</dbReference>
<dbReference type="InterPro" id="IPR036770">
    <property type="entry name" value="Ankyrin_rpt-contain_sf"/>
</dbReference>
<evidence type="ECO:0000313" key="6">
    <source>
        <dbReference type="EMBL" id="EJT97404.1"/>
    </source>
</evidence>
<accession>M5FR80</accession>
<dbReference type="PANTHER" id="PTHR23335">
    <property type="entry name" value="CALMODULIN-BINDING TRANSCRIPTION ACTIVATOR CAMTA"/>
    <property type="match status" value="1"/>
</dbReference>
<dbReference type="Pfam" id="PF01833">
    <property type="entry name" value="TIG"/>
    <property type="match status" value="1"/>
</dbReference>
<proteinExistence type="predicted"/>
<feature type="compositionally biased region" description="Acidic residues" evidence="3">
    <location>
        <begin position="886"/>
        <end position="904"/>
    </location>
</feature>
<keyword evidence="4" id="KW-0472">Membrane</keyword>
<evidence type="ECO:0000256" key="1">
    <source>
        <dbReference type="ARBA" id="ARBA00023043"/>
    </source>
</evidence>
<dbReference type="SUPFAM" id="SSF48403">
    <property type="entry name" value="Ankyrin repeat"/>
    <property type="match status" value="1"/>
</dbReference>
<evidence type="ECO:0000256" key="4">
    <source>
        <dbReference type="SAM" id="Phobius"/>
    </source>
</evidence>
<dbReference type="PROSITE" id="PS50088">
    <property type="entry name" value="ANK_REPEAT"/>
    <property type="match status" value="2"/>
</dbReference>
<evidence type="ECO:0000256" key="2">
    <source>
        <dbReference type="PROSITE-ProRule" id="PRU00023"/>
    </source>
</evidence>